<evidence type="ECO:0000259" key="1">
    <source>
        <dbReference type="Pfam" id="PF26353"/>
    </source>
</evidence>
<dbReference type="EMBL" id="PGUY01000063">
    <property type="protein sequence ID" value="PLT28185.1"/>
    <property type="molecule type" value="Genomic_DNA"/>
</dbReference>
<reference evidence="2 3" key="1">
    <citation type="submission" date="2017-11" db="EMBL/GenBank/DDBJ databases">
        <title>Comparitive Functional Genomics of Dry Heat Resistant strains isolated from the Viking Spacecraft.</title>
        <authorList>
            <person name="Seuylemezian A."/>
            <person name="Cooper K."/>
            <person name="Vaishampayan P."/>
        </authorList>
    </citation>
    <scope>NUCLEOTIDE SEQUENCE [LARGE SCALE GENOMIC DNA]</scope>
    <source>
        <strain evidence="2 3">V1-29</strain>
    </source>
</reference>
<dbReference type="OrthoDB" id="1911879at2"/>
<dbReference type="Pfam" id="PF26353">
    <property type="entry name" value="YhfM"/>
    <property type="match status" value="1"/>
</dbReference>
<feature type="domain" description="YhfM-like" evidence="1">
    <location>
        <begin position="50"/>
        <end position="140"/>
    </location>
</feature>
<dbReference type="PROSITE" id="PS51257">
    <property type="entry name" value="PROKAR_LIPOPROTEIN"/>
    <property type="match status" value="1"/>
</dbReference>
<name>A0A2N5M1K2_9BACI</name>
<accession>A0A2N5M1K2</accession>
<dbReference type="RefSeq" id="WP_101645125.1">
    <property type="nucleotide sequence ID" value="NZ_PGUY01000063.1"/>
</dbReference>
<dbReference type="AlphaFoldDB" id="A0A2N5M1K2"/>
<dbReference type="Proteomes" id="UP000234748">
    <property type="component" value="Unassembled WGS sequence"/>
</dbReference>
<keyword evidence="3" id="KW-1185">Reference proteome</keyword>
<sequence>MKNYATLLVSFVWIFMLAGCSLVNNVNNETFYDVLTPVKGEKGSFRTERHISKKDDVKIVQSILHQAKWVNAKVQMNPLQADFMMYTNINSTHASEKADSYYLWKQPDKDVLEIMFTDQSKYVQLPKKESKILYHLLSGKDLE</sequence>
<proteinExistence type="predicted"/>
<gene>
    <name evidence="2" type="ORF">CUU66_19780</name>
</gene>
<comment type="caution">
    <text evidence="2">The sequence shown here is derived from an EMBL/GenBank/DDBJ whole genome shotgun (WGS) entry which is preliminary data.</text>
</comment>
<evidence type="ECO:0000313" key="3">
    <source>
        <dbReference type="Proteomes" id="UP000234748"/>
    </source>
</evidence>
<protein>
    <recommendedName>
        <fullName evidence="1">YhfM-like domain-containing protein</fullName>
    </recommendedName>
</protein>
<evidence type="ECO:0000313" key="2">
    <source>
        <dbReference type="EMBL" id="PLT28185.1"/>
    </source>
</evidence>
<organism evidence="2 3">
    <name type="scientific">Peribacillus deserti</name>
    <dbReference type="NCBI Taxonomy" id="673318"/>
    <lineage>
        <taxon>Bacteria</taxon>
        <taxon>Bacillati</taxon>
        <taxon>Bacillota</taxon>
        <taxon>Bacilli</taxon>
        <taxon>Bacillales</taxon>
        <taxon>Bacillaceae</taxon>
        <taxon>Peribacillus</taxon>
    </lineage>
</organism>
<dbReference type="InterPro" id="IPR058780">
    <property type="entry name" value="YhfM-like_dom"/>
</dbReference>